<gene>
    <name evidence="1" type="ORF">AYBTSS11_LOCUS438</name>
</gene>
<dbReference type="AlphaFoldDB" id="A0AA86RP46"/>
<organism evidence="1 2">
    <name type="scientific">Sphenostylis stenocarpa</name>
    <dbReference type="NCBI Taxonomy" id="92480"/>
    <lineage>
        <taxon>Eukaryota</taxon>
        <taxon>Viridiplantae</taxon>
        <taxon>Streptophyta</taxon>
        <taxon>Embryophyta</taxon>
        <taxon>Tracheophyta</taxon>
        <taxon>Spermatophyta</taxon>
        <taxon>Magnoliopsida</taxon>
        <taxon>eudicotyledons</taxon>
        <taxon>Gunneridae</taxon>
        <taxon>Pentapetalae</taxon>
        <taxon>rosids</taxon>
        <taxon>fabids</taxon>
        <taxon>Fabales</taxon>
        <taxon>Fabaceae</taxon>
        <taxon>Papilionoideae</taxon>
        <taxon>50 kb inversion clade</taxon>
        <taxon>NPAAA clade</taxon>
        <taxon>indigoferoid/millettioid clade</taxon>
        <taxon>Phaseoleae</taxon>
        <taxon>Sphenostylis</taxon>
    </lineage>
</organism>
<dbReference type="Proteomes" id="UP001189624">
    <property type="component" value="Chromosome 1"/>
</dbReference>
<evidence type="ECO:0000313" key="1">
    <source>
        <dbReference type="EMBL" id="CAJ1793408.1"/>
    </source>
</evidence>
<dbReference type="Gramene" id="rna-AYBTSS11_LOCUS438">
    <property type="protein sequence ID" value="CAJ1793408.1"/>
    <property type="gene ID" value="gene-AYBTSS11_LOCUS438"/>
</dbReference>
<name>A0AA86RP46_9FABA</name>
<proteinExistence type="predicted"/>
<evidence type="ECO:0000313" key="2">
    <source>
        <dbReference type="Proteomes" id="UP001189624"/>
    </source>
</evidence>
<dbReference type="EMBL" id="OY731398">
    <property type="protein sequence ID" value="CAJ1793408.1"/>
    <property type="molecule type" value="Genomic_DNA"/>
</dbReference>
<reference evidence="1" key="1">
    <citation type="submission" date="2023-10" db="EMBL/GenBank/DDBJ databases">
        <authorList>
            <person name="Domelevo Entfellner J.-B."/>
        </authorList>
    </citation>
    <scope>NUCLEOTIDE SEQUENCE</scope>
</reference>
<protein>
    <submittedName>
        <fullName evidence="1">Uncharacterized protein</fullName>
    </submittedName>
</protein>
<sequence length="69" mass="7688">MAKLTIMVNPIWSNVFMGKGFLKLLEVVEVGCEWGMGKRIYKIEELAYGGMQRSRAKPSPVSHCSVTPS</sequence>
<accession>A0AA86RP46</accession>
<keyword evidence="2" id="KW-1185">Reference proteome</keyword>